<evidence type="ECO:0000313" key="2">
    <source>
        <dbReference type="Proteomes" id="UP001298681"/>
    </source>
</evidence>
<organism evidence="1 2">
    <name type="scientific">Anaeromassilibacillus senegalensis</name>
    <dbReference type="NCBI Taxonomy" id="1673717"/>
    <lineage>
        <taxon>Bacteria</taxon>
        <taxon>Bacillati</taxon>
        <taxon>Bacillota</taxon>
        <taxon>Clostridia</taxon>
        <taxon>Eubacteriales</taxon>
        <taxon>Acutalibacteraceae</taxon>
        <taxon>Anaeromassilibacillus</taxon>
    </lineage>
</organism>
<dbReference type="SUPFAM" id="SSF56281">
    <property type="entry name" value="Metallo-hydrolase/oxidoreductase"/>
    <property type="match status" value="1"/>
</dbReference>
<dbReference type="RefSeq" id="WP_237966723.1">
    <property type="nucleotide sequence ID" value="NZ_JAKNHQ010000008.1"/>
</dbReference>
<evidence type="ECO:0000313" key="1">
    <source>
        <dbReference type="EMBL" id="MCG4610733.1"/>
    </source>
</evidence>
<gene>
    <name evidence="1" type="ORF">L0P57_07270</name>
</gene>
<protein>
    <recommendedName>
        <fullName evidence="3">MBL fold metallo-hydrolase</fullName>
    </recommendedName>
</protein>
<keyword evidence="2" id="KW-1185">Reference proteome</keyword>
<name>A0ABS9MIU1_9FIRM</name>
<dbReference type="Proteomes" id="UP001298681">
    <property type="component" value="Unassembled WGS sequence"/>
</dbReference>
<dbReference type="Gene3D" id="3.60.15.10">
    <property type="entry name" value="Ribonuclease Z/Hydroxyacylglutathione hydrolase-like"/>
    <property type="match status" value="1"/>
</dbReference>
<sequence>MQWLELHNVEYGECIVLGGSHHDILMVDCGSINQKIREGDLDFSAYVDPTLMERYSGCSGREFLLTHYHRDHLCGLYQMLSKRGGYFDRILLPVSPADARGQHLLLDFALFVYAFLPRQSDYAQVNLSALRIFSRIAKSAGADRVYPIAGGSSFLFDGVTYEVLWPDREGYPFSDLFASAVEQLNVCLASPFLPQVAQRFLELKARYGKAYDACCQSSPLRAEGIAQLDALLEQIDALLPELHLLPTAPDVVQILTDPATTTAYSDELNTASVIFHNRRTSEASLDDILMTGDAAPESFDAIADRLYHDYYIVKAPHHGTASHWSHWLSEIAASHILISNGEYQKGGKIASEYVDLPAVKHCTNRAACPWYASSGCSCNRVACCYDLPTGAGLTIKCPRCRDRKGTAPCGIYVVSHGGERACLCDDLPVQPGL</sequence>
<evidence type="ECO:0008006" key="3">
    <source>
        <dbReference type="Google" id="ProtNLM"/>
    </source>
</evidence>
<comment type="caution">
    <text evidence="1">The sequence shown here is derived from an EMBL/GenBank/DDBJ whole genome shotgun (WGS) entry which is preliminary data.</text>
</comment>
<proteinExistence type="predicted"/>
<dbReference type="EMBL" id="JAKNHQ010000008">
    <property type="protein sequence ID" value="MCG4610733.1"/>
    <property type="molecule type" value="Genomic_DNA"/>
</dbReference>
<accession>A0ABS9MIU1</accession>
<reference evidence="1 2" key="1">
    <citation type="submission" date="2022-01" db="EMBL/GenBank/DDBJ databases">
        <title>Collection of gut derived symbiotic bacterial strains cultured from healthy donors.</title>
        <authorList>
            <person name="Lin H."/>
            <person name="Kohout C."/>
            <person name="Waligurski E."/>
            <person name="Pamer E.G."/>
        </authorList>
    </citation>
    <scope>NUCLEOTIDE SEQUENCE [LARGE SCALE GENOMIC DNA]</scope>
    <source>
        <strain evidence="1 2">DFI.7.58</strain>
    </source>
</reference>
<dbReference type="InterPro" id="IPR036866">
    <property type="entry name" value="RibonucZ/Hydroxyglut_hydro"/>
</dbReference>